<dbReference type="GO" id="GO:0031460">
    <property type="term" value="P:glycine betaine transport"/>
    <property type="evidence" value="ECO:0007669"/>
    <property type="project" value="TreeGrafter"/>
</dbReference>
<keyword evidence="9" id="KW-1185">Reference proteome</keyword>
<keyword evidence="3 6" id="KW-0812">Transmembrane</keyword>
<dbReference type="InterPro" id="IPR035906">
    <property type="entry name" value="MetI-like_sf"/>
</dbReference>
<evidence type="ECO:0000313" key="8">
    <source>
        <dbReference type="EMBL" id="SCE66843.1"/>
    </source>
</evidence>
<dbReference type="InterPro" id="IPR000515">
    <property type="entry name" value="MetI-like"/>
</dbReference>
<evidence type="ECO:0000259" key="7">
    <source>
        <dbReference type="PROSITE" id="PS50928"/>
    </source>
</evidence>
<dbReference type="GO" id="GO:0055085">
    <property type="term" value="P:transmembrane transport"/>
    <property type="evidence" value="ECO:0007669"/>
    <property type="project" value="InterPro"/>
</dbReference>
<feature type="transmembrane region" description="Helical" evidence="6">
    <location>
        <begin position="123"/>
        <end position="150"/>
    </location>
</feature>
<feature type="transmembrane region" description="Helical" evidence="6">
    <location>
        <begin position="30"/>
        <end position="51"/>
    </location>
</feature>
<dbReference type="EMBL" id="LT607412">
    <property type="protein sequence ID" value="SCE66843.1"/>
    <property type="molecule type" value="Genomic_DNA"/>
</dbReference>
<dbReference type="PANTHER" id="PTHR30177:SF4">
    <property type="entry name" value="OSMOPROTECTANT IMPORT PERMEASE PROTEIN OSMW"/>
    <property type="match status" value="1"/>
</dbReference>
<dbReference type="PANTHER" id="PTHR30177">
    <property type="entry name" value="GLYCINE BETAINE/L-PROLINE TRANSPORT SYSTEM PERMEASE PROTEIN PROW"/>
    <property type="match status" value="1"/>
</dbReference>
<dbReference type="FunFam" id="1.10.3720.10:FF:000001">
    <property type="entry name" value="Glycine betaine ABC transporter, permease"/>
    <property type="match status" value="1"/>
</dbReference>
<feature type="transmembrane region" description="Helical" evidence="6">
    <location>
        <begin position="202"/>
        <end position="224"/>
    </location>
</feature>
<evidence type="ECO:0000256" key="4">
    <source>
        <dbReference type="ARBA" id="ARBA00022989"/>
    </source>
</evidence>
<dbReference type="Pfam" id="PF00528">
    <property type="entry name" value="BPD_transp_1"/>
    <property type="match status" value="1"/>
</dbReference>
<keyword evidence="4 6" id="KW-1133">Transmembrane helix</keyword>
<comment type="similarity">
    <text evidence="6">Belongs to the binding-protein-dependent transport system permease family.</text>
</comment>
<dbReference type="Proteomes" id="UP000198243">
    <property type="component" value="Chromosome I"/>
</dbReference>
<evidence type="ECO:0000313" key="9">
    <source>
        <dbReference type="Proteomes" id="UP000198243"/>
    </source>
</evidence>
<accession>A0A1C4U525</accession>
<gene>
    <name evidence="8" type="ORF">GA0070607_0166</name>
</gene>
<dbReference type="GO" id="GO:0005886">
    <property type="term" value="C:plasma membrane"/>
    <property type="evidence" value="ECO:0007669"/>
    <property type="project" value="UniProtKB-SubCell"/>
</dbReference>
<dbReference type="CDD" id="cd06261">
    <property type="entry name" value="TM_PBP2"/>
    <property type="match status" value="1"/>
</dbReference>
<evidence type="ECO:0000256" key="5">
    <source>
        <dbReference type="ARBA" id="ARBA00023136"/>
    </source>
</evidence>
<reference evidence="9" key="1">
    <citation type="submission" date="2016-06" db="EMBL/GenBank/DDBJ databases">
        <authorList>
            <person name="Varghese N."/>
            <person name="Submissions Spin"/>
        </authorList>
    </citation>
    <scope>NUCLEOTIDE SEQUENCE [LARGE SCALE GENOMIC DNA]</scope>
    <source>
        <strain evidence="9">DSM 44875</strain>
    </source>
</reference>
<sequence length="266" mass="28329">MAIPAFGARTREVTPDANDLLNELGGPSRFWRRLGTPVLLAAVCVALYLYVRNQDLDRISQASLNADTIREKLIEHVQLTFVSTLIVVLLAVPLGVLLTRSAVRRFSPVVLAVANIGQAIPSIGVLVLMAITVGIGFGQAVYALVIYAALPVLRNTIVGLNQVDRMLVEAGRGMGLSGWQVLRRIELPLSVPVLLAGIRTALIINVGTATLATFVGAGGLGFLIDQGIRFDRMPVLITGSVLTAVLALLLDWVAGIVEDALRPKGL</sequence>
<protein>
    <submittedName>
        <fullName evidence="8">Osmoprotectant transport system permease protein</fullName>
    </submittedName>
</protein>
<keyword evidence="2 6" id="KW-0813">Transport</keyword>
<dbReference type="AlphaFoldDB" id="A0A1C4U525"/>
<evidence type="ECO:0000256" key="1">
    <source>
        <dbReference type="ARBA" id="ARBA00004141"/>
    </source>
</evidence>
<proteinExistence type="inferred from homology"/>
<organism evidence="8 9">
    <name type="scientific">Micromonospora coriariae</name>
    <dbReference type="NCBI Taxonomy" id="285665"/>
    <lineage>
        <taxon>Bacteria</taxon>
        <taxon>Bacillati</taxon>
        <taxon>Actinomycetota</taxon>
        <taxon>Actinomycetes</taxon>
        <taxon>Micromonosporales</taxon>
        <taxon>Micromonosporaceae</taxon>
        <taxon>Micromonospora</taxon>
    </lineage>
</organism>
<dbReference type="InterPro" id="IPR051204">
    <property type="entry name" value="ABC_transp_perm/SBD"/>
</dbReference>
<name>A0A1C4U525_9ACTN</name>
<keyword evidence="5 6" id="KW-0472">Membrane</keyword>
<feature type="domain" description="ABC transmembrane type-1" evidence="7">
    <location>
        <begin position="73"/>
        <end position="254"/>
    </location>
</feature>
<evidence type="ECO:0000256" key="2">
    <source>
        <dbReference type="ARBA" id="ARBA00022448"/>
    </source>
</evidence>
<dbReference type="PROSITE" id="PS50928">
    <property type="entry name" value="ABC_TM1"/>
    <property type="match status" value="1"/>
</dbReference>
<evidence type="ECO:0000256" key="6">
    <source>
        <dbReference type="RuleBase" id="RU363032"/>
    </source>
</evidence>
<evidence type="ECO:0000256" key="3">
    <source>
        <dbReference type="ARBA" id="ARBA00022692"/>
    </source>
</evidence>
<feature type="transmembrane region" description="Helical" evidence="6">
    <location>
        <begin position="236"/>
        <end position="257"/>
    </location>
</feature>
<feature type="transmembrane region" description="Helical" evidence="6">
    <location>
        <begin position="79"/>
        <end position="103"/>
    </location>
</feature>
<comment type="subcellular location">
    <subcellularLocation>
        <location evidence="6">Cell membrane</location>
        <topology evidence="6">Multi-pass membrane protein</topology>
    </subcellularLocation>
    <subcellularLocation>
        <location evidence="1">Membrane</location>
        <topology evidence="1">Multi-pass membrane protein</topology>
    </subcellularLocation>
</comment>
<dbReference type="Gene3D" id="1.10.3720.10">
    <property type="entry name" value="MetI-like"/>
    <property type="match status" value="1"/>
</dbReference>
<dbReference type="SUPFAM" id="SSF161098">
    <property type="entry name" value="MetI-like"/>
    <property type="match status" value="1"/>
</dbReference>